<feature type="active site" description="Charge relay system" evidence="6">
    <location>
        <position position="274"/>
    </location>
</feature>
<dbReference type="InterPro" id="IPR029062">
    <property type="entry name" value="Class_I_gatase-like"/>
</dbReference>
<sequence>MLKGKALVKGCTIGIIAPSSPENKDIINEKINQFSSLGFNIKLGKHIYNSHGYLAGYDQERAIDITDMFLDPSIDGIVCFRGGYGSIRTLPYIDPKVIKRNPKFFCGYSDITIMLNYFTKLGLITFHGPMINSDFSNEETLESFLSVSSNCSNITYDLNEYNDISYINPNSFCGKIVGGNLSVICSSIGTCFEINTKNSILLIEEVNESPYAIDRMLTQLLYGGKLTSCRGIIMGSFTGCDLPDYSRSLTLKEIILDRLEILDIPIITGFPFGHSYPNITIPIGCNAHFSYEYKKLKILGTCLT</sequence>
<dbReference type="PANTHER" id="PTHR30237">
    <property type="entry name" value="MURAMOYLTETRAPEPTIDE CARBOXYPEPTIDASE"/>
    <property type="match status" value="1"/>
</dbReference>
<evidence type="ECO:0000256" key="4">
    <source>
        <dbReference type="ARBA" id="ARBA00022801"/>
    </source>
</evidence>
<dbReference type="EC" id="3.4.16.-" evidence="9"/>
<feature type="domain" description="LD-carboxypeptidase C-terminal" evidence="8">
    <location>
        <begin position="174"/>
        <end position="288"/>
    </location>
</feature>
<protein>
    <submittedName>
        <fullName evidence="9">Putative murein peptide carboxypeptidase</fullName>
        <ecNumber evidence="9">3.4.16.-</ecNumber>
    </submittedName>
</protein>
<name>A0A2T0BAI3_9CLOT</name>
<dbReference type="EMBL" id="PVXQ01000040">
    <property type="protein sequence ID" value="PRR80898.1"/>
    <property type="molecule type" value="Genomic_DNA"/>
</dbReference>
<proteinExistence type="inferred from homology"/>
<feature type="domain" description="LD-carboxypeptidase N-terminal" evidence="7">
    <location>
        <begin position="13"/>
        <end position="128"/>
    </location>
</feature>
<evidence type="ECO:0000259" key="8">
    <source>
        <dbReference type="Pfam" id="PF17676"/>
    </source>
</evidence>
<keyword evidence="3" id="KW-0645">Protease</keyword>
<evidence type="ECO:0000313" key="9">
    <source>
        <dbReference type="EMBL" id="PRR80898.1"/>
    </source>
</evidence>
<dbReference type="InterPro" id="IPR027461">
    <property type="entry name" value="Carboxypeptidase_A_C_sf"/>
</dbReference>
<keyword evidence="4 9" id="KW-0378">Hydrolase</keyword>
<dbReference type="InterPro" id="IPR040921">
    <property type="entry name" value="Peptidase_S66C"/>
</dbReference>
<feature type="active site" description="Nucleophile" evidence="6">
    <location>
        <position position="109"/>
    </location>
</feature>
<feature type="active site" description="Charge relay system" evidence="6">
    <location>
        <position position="204"/>
    </location>
</feature>
<keyword evidence="10" id="KW-1185">Reference proteome</keyword>
<dbReference type="CDD" id="cd07025">
    <property type="entry name" value="Peptidase_S66"/>
    <property type="match status" value="1"/>
</dbReference>
<dbReference type="SUPFAM" id="SSF141986">
    <property type="entry name" value="LD-carboxypeptidase A C-terminal domain-like"/>
    <property type="match status" value="1"/>
</dbReference>
<dbReference type="PIRSF" id="PIRSF028757">
    <property type="entry name" value="LD-carboxypeptidase"/>
    <property type="match status" value="1"/>
</dbReference>
<reference evidence="9 10" key="1">
    <citation type="submission" date="2018-03" db="EMBL/GenBank/DDBJ databases">
        <title>Genome sequence of Clostridium vincentii DSM 10228.</title>
        <authorList>
            <person name="Poehlein A."/>
            <person name="Daniel R."/>
        </authorList>
    </citation>
    <scope>NUCLEOTIDE SEQUENCE [LARGE SCALE GENOMIC DNA]</scope>
    <source>
        <strain evidence="9 10">DSM 10228</strain>
    </source>
</reference>
<dbReference type="Proteomes" id="UP000239471">
    <property type="component" value="Unassembled WGS sequence"/>
</dbReference>
<dbReference type="Pfam" id="PF02016">
    <property type="entry name" value="Peptidase_S66"/>
    <property type="match status" value="1"/>
</dbReference>
<dbReference type="InterPro" id="IPR040449">
    <property type="entry name" value="Peptidase_S66_N"/>
</dbReference>
<keyword evidence="5" id="KW-0720">Serine protease</keyword>
<evidence type="ECO:0000256" key="3">
    <source>
        <dbReference type="ARBA" id="ARBA00022670"/>
    </source>
</evidence>
<dbReference type="SUPFAM" id="SSF52317">
    <property type="entry name" value="Class I glutamine amidotransferase-like"/>
    <property type="match status" value="1"/>
</dbReference>
<organism evidence="9 10">
    <name type="scientific">Clostridium vincentii</name>
    <dbReference type="NCBI Taxonomy" id="52704"/>
    <lineage>
        <taxon>Bacteria</taxon>
        <taxon>Bacillati</taxon>
        <taxon>Bacillota</taxon>
        <taxon>Clostridia</taxon>
        <taxon>Eubacteriales</taxon>
        <taxon>Clostridiaceae</taxon>
        <taxon>Clostridium</taxon>
    </lineage>
</organism>
<dbReference type="InterPro" id="IPR027478">
    <property type="entry name" value="LdcA_N"/>
</dbReference>
<gene>
    <name evidence="9" type="primary">ykfA</name>
    <name evidence="9" type="ORF">CLVI_28880</name>
</gene>
<evidence type="ECO:0000256" key="5">
    <source>
        <dbReference type="ARBA" id="ARBA00022825"/>
    </source>
</evidence>
<dbReference type="PANTHER" id="PTHR30237:SF2">
    <property type="entry name" value="MUREIN TETRAPEPTIDE CARBOXYPEPTIDASE"/>
    <property type="match status" value="1"/>
</dbReference>
<evidence type="ECO:0000259" key="7">
    <source>
        <dbReference type="Pfam" id="PF02016"/>
    </source>
</evidence>
<accession>A0A2T0BAI3</accession>
<dbReference type="Pfam" id="PF17676">
    <property type="entry name" value="Peptidase_S66C"/>
    <property type="match status" value="1"/>
</dbReference>
<evidence type="ECO:0000256" key="2">
    <source>
        <dbReference type="ARBA" id="ARBA00022645"/>
    </source>
</evidence>
<dbReference type="GO" id="GO:0008236">
    <property type="term" value="F:serine-type peptidase activity"/>
    <property type="evidence" value="ECO:0007669"/>
    <property type="project" value="UniProtKB-KW"/>
</dbReference>
<dbReference type="RefSeq" id="WP_106060798.1">
    <property type="nucleotide sequence ID" value="NZ_PVXQ01000040.1"/>
</dbReference>
<dbReference type="AlphaFoldDB" id="A0A2T0BAI3"/>
<evidence type="ECO:0000256" key="6">
    <source>
        <dbReference type="PIRSR" id="PIRSR028757-1"/>
    </source>
</evidence>
<evidence type="ECO:0000256" key="1">
    <source>
        <dbReference type="ARBA" id="ARBA00010233"/>
    </source>
</evidence>
<keyword evidence="2 9" id="KW-0121">Carboxypeptidase</keyword>
<evidence type="ECO:0000313" key="10">
    <source>
        <dbReference type="Proteomes" id="UP000239471"/>
    </source>
</evidence>
<dbReference type="GO" id="GO:0004180">
    <property type="term" value="F:carboxypeptidase activity"/>
    <property type="evidence" value="ECO:0007669"/>
    <property type="project" value="UniProtKB-KW"/>
</dbReference>
<dbReference type="GO" id="GO:0006508">
    <property type="term" value="P:proteolysis"/>
    <property type="evidence" value="ECO:0007669"/>
    <property type="project" value="UniProtKB-KW"/>
</dbReference>
<dbReference type="OrthoDB" id="9807329at2"/>
<dbReference type="Gene3D" id="3.40.50.10740">
    <property type="entry name" value="Class I glutamine amidotransferase-like"/>
    <property type="match status" value="1"/>
</dbReference>
<dbReference type="Gene3D" id="3.50.30.60">
    <property type="entry name" value="LD-carboxypeptidase A C-terminal domain-like"/>
    <property type="match status" value="1"/>
</dbReference>
<comment type="caution">
    <text evidence="9">The sequence shown here is derived from an EMBL/GenBank/DDBJ whole genome shotgun (WGS) entry which is preliminary data.</text>
</comment>
<comment type="similarity">
    <text evidence="1">Belongs to the peptidase S66 family.</text>
</comment>
<dbReference type="InterPro" id="IPR003507">
    <property type="entry name" value="S66_fam"/>
</dbReference>